<evidence type="ECO:0000256" key="1">
    <source>
        <dbReference type="SAM" id="MobiDB-lite"/>
    </source>
</evidence>
<name>A0A3L6SX44_PANMI</name>
<keyword evidence="3" id="KW-1185">Reference proteome</keyword>
<dbReference type="EMBL" id="PQIB02000003">
    <property type="protein sequence ID" value="RLN27968.1"/>
    <property type="molecule type" value="Genomic_DNA"/>
</dbReference>
<evidence type="ECO:0000313" key="3">
    <source>
        <dbReference type="Proteomes" id="UP000275267"/>
    </source>
</evidence>
<reference evidence="3" key="1">
    <citation type="journal article" date="2019" name="Nat. Commun.">
        <title>The genome of broomcorn millet.</title>
        <authorList>
            <person name="Zou C."/>
            <person name="Miki D."/>
            <person name="Li D."/>
            <person name="Tang Q."/>
            <person name="Xiao L."/>
            <person name="Rajput S."/>
            <person name="Deng P."/>
            <person name="Jia W."/>
            <person name="Huang R."/>
            <person name="Zhang M."/>
            <person name="Sun Y."/>
            <person name="Hu J."/>
            <person name="Fu X."/>
            <person name="Schnable P.S."/>
            <person name="Li F."/>
            <person name="Zhang H."/>
            <person name="Feng B."/>
            <person name="Zhu X."/>
            <person name="Liu R."/>
            <person name="Schnable J.C."/>
            <person name="Zhu J.-K."/>
            <person name="Zhang H."/>
        </authorList>
    </citation>
    <scope>NUCLEOTIDE SEQUENCE [LARGE SCALE GENOMIC DNA]</scope>
</reference>
<evidence type="ECO:0000313" key="2">
    <source>
        <dbReference type="EMBL" id="RLN27968.1"/>
    </source>
</evidence>
<accession>A0A3L6SX44</accession>
<dbReference type="Proteomes" id="UP000275267">
    <property type="component" value="Unassembled WGS sequence"/>
</dbReference>
<dbReference type="AlphaFoldDB" id="A0A3L6SX44"/>
<feature type="region of interest" description="Disordered" evidence="1">
    <location>
        <begin position="60"/>
        <end position="80"/>
    </location>
</feature>
<protein>
    <submittedName>
        <fullName evidence="2">Uncharacterized protein</fullName>
    </submittedName>
</protein>
<organism evidence="2 3">
    <name type="scientific">Panicum miliaceum</name>
    <name type="common">Proso millet</name>
    <name type="synonym">Broomcorn millet</name>
    <dbReference type="NCBI Taxonomy" id="4540"/>
    <lineage>
        <taxon>Eukaryota</taxon>
        <taxon>Viridiplantae</taxon>
        <taxon>Streptophyta</taxon>
        <taxon>Embryophyta</taxon>
        <taxon>Tracheophyta</taxon>
        <taxon>Spermatophyta</taxon>
        <taxon>Magnoliopsida</taxon>
        <taxon>Liliopsida</taxon>
        <taxon>Poales</taxon>
        <taxon>Poaceae</taxon>
        <taxon>PACMAD clade</taxon>
        <taxon>Panicoideae</taxon>
        <taxon>Panicodae</taxon>
        <taxon>Paniceae</taxon>
        <taxon>Panicinae</taxon>
        <taxon>Panicum</taxon>
        <taxon>Panicum sect. Panicum</taxon>
    </lineage>
</organism>
<proteinExistence type="predicted"/>
<gene>
    <name evidence="2" type="ORF">C2845_PM05G10710</name>
</gene>
<sequence>MRASVRRSSGDGEHRAAAMVVDGLGGSVSRFSFFYFSCSINGGRQSNRLRSSRLTVTLSQRRLPLPASENRKQPPPKRIL</sequence>
<comment type="caution">
    <text evidence="2">The sequence shown here is derived from an EMBL/GenBank/DDBJ whole genome shotgun (WGS) entry which is preliminary data.</text>
</comment>